<dbReference type="GO" id="GO:0046872">
    <property type="term" value="F:metal ion binding"/>
    <property type="evidence" value="ECO:0007669"/>
    <property type="project" value="UniProtKB-KW"/>
</dbReference>
<evidence type="ECO:0000256" key="15">
    <source>
        <dbReference type="ARBA" id="ARBA00023242"/>
    </source>
</evidence>
<evidence type="ECO:0000256" key="20">
    <source>
        <dbReference type="SAM" id="MobiDB-lite"/>
    </source>
</evidence>
<keyword evidence="9 19" id="KW-0808">Transferase</keyword>
<dbReference type="InterPro" id="IPR007644">
    <property type="entry name" value="RNA_pol_bsu_protrusion"/>
</dbReference>
<evidence type="ECO:0000256" key="7">
    <source>
        <dbReference type="ARBA" id="ARBA00022478"/>
    </source>
</evidence>
<evidence type="ECO:0000256" key="6">
    <source>
        <dbReference type="ARBA" id="ARBA00021955"/>
    </source>
</evidence>
<dbReference type="InterPro" id="IPR037033">
    <property type="entry name" value="DNA-dir_RNAP_su2_hyb_sf"/>
</dbReference>
<evidence type="ECO:0000256" key="4">
    <source>
        <dbReference type="ARBA" id="ARBA00006835"/>
    </source>
</evidence>
<feature type="domain" description="RNA polymerase Rpb2" evidence="26">
    <location>
        <begin position="636"/>
        <end position="697"/>
    </location>
</feature>
<dbReference type="Pfam" id="PF04567">
    <property type="entry name" value="RNA_pol_Rpb2_5"/>
    <property type="match status" value="1"/>
</dbReference>
<evidence type="ECO:0000259" key="25">
    <source>
        <dbReference type="Pfam" id="PF04565"/>
    </source>
</evidence>
<keyword evidence="10 19" id="KW-0548">Nucleotidyltransferase</keyword>
<evidence type="ECO:0000256" key="12">
    <source>
        <dbReference type="ARBA" id="ARBA00022833"/>
    </source>
</evidence>
<comment type="catalytic activity">
    <reaction evidence="17 19">
        <text>RNA(n) + a ribonucleoside 5'-triphosphate = RNA(n+1) + diphosphate</text>
        <dbReference type="Rhea" id="RHEA:21248"/>
        <dbReference type="Rhea" id="RHEA-COMP:14527"/>
        <dbReference type="Rhea" id="RHEA-COMP:17342"/>
        <dbReference type="ChEBI" id="CHEBI:33019"/>
        <dbReference type="ChEBI" id="CHEBI:61557"/>
        <dbReference type="ChEBI" id="CHEBI:140395"/>
        <dbReference type="EC" id="2.7.7.6"/>
    </reaction>
</comment>
<keyword evidence="15" id="KW-0539">Nucleus</keyword>
<keyword evidence="14 19" id="KW-0804">Transcription</keyword>
<feature type="domain" description="DNA-directed RNA polymerase subunit 2 hybrid-binding" evidence="21">
    <location>
        <begin position="765"/>
        <end position="1171"/>
    </location>
</feature>
<dbReference type="Gene3D" id="3.90.1800.10">
    <property type="entry name" value="RNA polymerase alpha subunit dimerisation domain"/>
    <property type="match status" value="1"/>
</dbReference>
<dbReference type="Pfam" id="PF04560">
    <property type="entry name" value="RNA_pol_Rpb2_7"/>
    <property type="match status" value="1"/>
</dbReference>
<feature type="domain" description="RNA polymerase Rpb2" evidence="25">
    <location>
        <begin position="524"/>
        <end position="588"/>
    </location>
</feature>
<evidence type="ECO:0000256" key="2">
    <source>
        <dbReference type="ARBA" id="ARBA00004123"/>
    </source>
</evidence>
<dbReference type="InterPro" id="IPR014724">
    <property type="entry name" value="RNA_pol_RPB2_OB-fold"/>
</dbReference>
<keyword evidence="12" id="KW-0862">Zinc</keyword>
<evidence type="ECO:0000256" key="10">
    <source>
        <dbReference type="ARBA" id="ARBA00022695"/>
    </source>
</evidence>
<evidence type="ECO:0000256" key="14">
    <source>
        <dbReference type="ARBA" id="ARBA00023163"/>
    </source>
</evidence>
<dbReference type="Gene3D" id="3.90.1110.10">
    <property type="entry name" value="RNA polymerase Rpb2, domain 2"/>
    <property type="match status" value="1"/>
</dbReference>
<feature type="domain" description="RNA polymerase Rpb2" evidence="23">
    <location>
        <begin position="234"/>
        <end position="438"/>
    </location>
</feature>
<evidence type="ECO:0000256" key="17">
    <source>
        <dbReference type="ARBA" id="ARBA00048552"/>
    </source>
</evidence>
<dbReference type="GO" id="GO:0005634">
    <property type="term" value="C:nucleus"/>
    <property type="evidence" value="ECO:0007669"/>
    <property type="project" value="UniProtKB-SubCell"/>
</dbReference>
<proteinExistence type="inferred from homology"/>
<evidence type="ECO:0000256" key="9">
    <source>
        <dbReference type="ARBA" id="ARBA00022679"/>
    </source>
</evidence>
<dbReference type="InterPro" id="IPR007645">
    <property type="entry name" value="RNA_pol_Rpb2_3"/>
</dbReference>
<feature type="domain" description="RNA polymerase Rpb2" evidence="27">
    <location>
        <begin position="720"/>
        <end position="750"/>
    </location>
</feature>
<accession>A0A976M578</accession>
<organism evidence="28 29">
    <name type="scientific">Theileria orientalis</name>
    <dbReference type="NCBI Taxonomy" id="68886"/>
    <lineage>
        <taxon>Eukaryota</taxon>
        <taxon>Sar</taxon>
        <taxon>Alveolata</taxon>
        <taxon>Apicomplexa</taxon>
        <taxon>Aconoidasida</taxon>
        <taxon>Piroplasmida</taxon>
        <taxon>Theileriidae</taxon>
        <taxon>Theileria</taxon>
    </lineage>
</organism>
<dbReference type="Proteomes" id="UP000244803">
    <property type="component" value="Chromosome 3"/>
</dbReference>
<dbReference type="InterPro" id="IPR007647">
    <property type="entry name" value="RNA_pol_Rpb2_5"/>
</dbReference>
<feature type="region of interest" description="Disordered" evidence="20">
    <location>
        <begin position="1071"/>
        <end position="1093"/>
    </location>
</feature>
<dbReference type="GO" id="GO:0003899">
    <property type="term" value="F:DNA-directed RNA polymerase activity"/>
    <property type="evidence" value="ECO:0007669"/>
    <property type="project" value="UniProtKB-EC"/>
</dbReference>
<evidence type="ECO:0000259" key="24">
    <source>
        <dbReference type="Pfam" id="PF04563"/>
    </source>
</evidence>
<evidence type="ECO:0000259" key="26">
    <source>
        <dbReference type="Pfam" id="PF04566"/>
    </source>
</evidence>
<feature type="domain" description="RNA polymerase beta subunit protrusion" evidence="24">
    <location>
        <begin position="47"/>
        <end position="159"/>
    </location>
</feature>
<dbReference type="FunFam" id="2.40.270.10:FF:000006">
    <property type="entry name" value="DNA-directed RNA polymerase subunit beta"/>
    <property type="match status" value="1"/>
</dbReference>
<dbReference type="Gene3D" id="3.90.1070.20">
    <property type="match status" value="1"/>
</dbReference>
<comment type="subcellular location">
    <subcellularLocation>
        <location evidence="2">Nucleus</location>
    </subcellularLocation>
    <subcellularLocation>
        <location evidence="3">Plastid</location>
        <location evidence="3">Apicoplast</location>
    </subcellularLocation>
</comment>
<evidence type="ECO:0000256" key="3">
    <source>
        <dbReference type="ARBA" id="ARBA00004467"/>
    </source>
</evidence>
<dbReference type="Gene3D" id="3.90.1100.10">
    <property type="match status" value="1"/>
</dbReference>
<dbReference type="CDD" id="cd00653">
    <property type="entry name" value="RNA_pol_B_RPB2"/>
    <property type="match status" value="1"/>
</dbReference>
<dbReference type="EMBL" id="CP056066">
    <property type="protein sequence ID" value="UKJ88639.2"/>
    <property type="molecule type" value="Genomic_DNA"/>
</dbReference>
<dbReference type="Pfam" id="PF00562">
    <property type="entry name" value="RNA_pol_Rpb2_6"/>
    <property type="match status" value="1"/>
</dbReference>
<evidence type="ECO:0000259" key="23">
    <source>
        <dbReference type="Pfam" id="PF04561"/>
    </source>
</evidence>
<evidence type="ECO:0000256" key="19">
    <source>
        <dbReference type="RuleBase" id="RU363031"/>
    </source>
</evidence>
<comment type="function">
    <text evidence="1 19">DNA-dependent RNA polymerase catalyzes the transcription of DNA into RNA using the four ribonucleoside triphosphates as substrates.</text>
</comment>
<evidence type="ECO:0000259" key="21">
    <source>
        <dbReference type="Pfam" id="PF00562"/>
    </source>
</evidence>
<keyword evidence="7 19" id="KW-0240">DNA-directed RNA polymerase</keyword>
<keyword evidence="13" id="KW-0933">Apicoplast</keyword>
<feature type="region of interest" description="Disordered" evidence="20">
    <location>
        <begin position="1"/>
        <end position="20"/>
    </location>
</feature>
<dbReference type="Pfam" id="PF04565">
    <property type="entry name" value="RNA_pol_Rpb2_3"/>
    <property type="match status" value="1"/>
</dbReference>
<evidence type="ECO:0000256" key="16">
    <source>
        <dbReference type="ARBA" id="ARBA00026088"/>
    </source>
</evidence>
<evidence type="ECO:0000259" key="22">
    <source>
        <dbReference type="Pfam" id="PF04560"/>
    </source>
</evidence>
<dbReference type="FunFam" id="2.40.270.10:FF:000011">
    <property type="entry name" value="DNA-directed RNA polymerase subunit beta"/>
    <property type="match status" value="1"/>
</dbReference>
<dbReference type="InterPro" id="IPR037034">
    <property type="entry name" value="RNA_pol_Rpb2_2_sf"/>
</dbReference>
<name>A0A976M578_THEOR</name>
<dbReference type="GO" id="GO:0003677">
    <property type="term" value="F:DNA binding"/>
    <property type="evidence" value="ECO:0007669"/>
    <property type="project" value="InterPro"/>
</dbReference>
<comment type="subunit">
    <text evidence="16">In plastids the minimal PEP RNA polymerase catalytic core is composed of four subunits: alpha, beta, beta', and beta''. When a (nuclear-encoded) sigma factor is associated with the core the holoenzyme is formed, which can initiate transcription.</text>
</comment>
<protein>
    <recommendedName>
        <fullName evidence="6 19">DNA-directed RNA polymerase subunit beta</fullName>
        <ecNumber evidence="5 19">2.7.7.6</ecNumber>
    </recommendedName>
</protein>
<evidence type="ECO:0000313" key="28">
    <source>
        <dbReference type="EMBL" id="UKJ88639.2"/>
    </source>
</evidence>
<reference evidence="28" key="1">
    <citation type="submission" date="2022-07" db="EMBL/GenBank/DDBJ databases">
        <title>Evaluation of T. orientalis genome assembly methods using nanopore sequencing and analysis of variation between genomes.</title>
        <authorList>
            <person name="Yam J."/>
            <person name="Micallef M.L."/>
            <person name="Liu M."/>
            <person name="Djordjevic S.P."/>
            <person name="Bogema D.R."/>
            <person name="Jenkins C."/>
        </authorList>
    </citation>
    <scope>NUCLEOTIDE SEQUENCE</scope>
    <source>
        <strain evidence="28">Fish Creek</strain>
    </source>
</reference>
<dbReference type="Gene3D" id="2.40.50.150">
    <property type="match status" value="1"/>
</dbReference>
<dbReference type="GO" id="GO:0020011">
    <property type="term" value="C:apicoplast"/>
    <property type="evidence" value="ECO:0007669"/>
    <property type="project" value="UniProtKB-SubCell"/>
</dbReference>
<dbReference type="InterPro" id="IPR007646">
    <property type="entry name" value="RNA_pol_Rpb2_4"/>
</dbReference>
<dbReference type="Pfam" id="PF04563">
    <property type="entry name" value="RNA_pol_Rpb2_1"/>
    <property type="match status" value="2"/>
</dbReference>
<dbReference type="PANTHER" id="PTHR20856">
    <property type="entry name" value="DNA-DIRECTED RNA POLYMERASE I SUBUNIT 2"/>
    <property type="match status" value="1"/>
</dbReference>
<dbReference type="SUPFAM" id="SSF64484">
    <property type="entry name" value="beta and beta-prime subunits of DNA dependent RNA-polymerase"/>
    <property type="match status" value="1"/>
</dbReference>
<dbReference type="Pfam" id="PF04561">
    <property type="entry name" value="RNA_pol_Rpb2_2"/>
    <property type="match status" value="1"/>
</dbReference>
<evidence type="ECO:0000313" key="29">
    <source>
        <dbReference type="Proteomes" id="UP000244803"/>
    </source>
</evidence>
<dbReference type="OrthoDB" id="10248617at2759"/>
<dbReference type="InterPro" id="IPR007121">
    <property type="entry name" value="RNA_pol_bsu_CS"/>
</dbReference>
<dbReference type="InterPro" id="IPR007120">
    <property type="entry name" value="DNA-dir_RNAP_su2_dom"/>
</dbReference>
<evidence type="ECO:0000256" key="1">
    <source>
        <dbReference type="ARBA" id="ARBA00004026"/>
    </source>
</evidence>
<comment type="similarity">
    <text evidence="4 18">Belongs to the RNA polymerase beta chain family.</text>
</comment>
<feature type="domain" description="RNA polymerase Rpb2" evidence="22">
    <location>
        <begin position="1173"/>
        <end position="1257"/>
    </location>
</feature>
<dbReference type="FunFam" id="3.90.1800.10:FF:000002">
    <property type="entry name" value="DNA-directed RNA polymerase subunit beta"/>
    <property type="match status" value="1"/>
</dbReference>
<dbReference type="InterPro" id="IPR015712">
    <property type="entry name" value="DNA-dir_RNA_pol_su2"/>
</dbReference>
<gene>
    <name evidence="28" type="ORF">MACJ_001883</name>
</gene>
<evidence type="ECO:0000256" key="11">
    <source>
        <dbReference type="ARBA" id="ARBA00022723"/>
    </source>
</evidence>
<feature type="domain" description="RNA polymerase beta subunit protrusion" evidence="24">
    <location>
        <begin position="203"/>
        <end position="469"/>
    </location>
</feature>
<dbReference type="InterPro" id="IPR007642">
    <property type="entry name" value="RNA_pol_Rpb2_2"/>
</dbReference>
<keyword evidence="8" id="KW-0934">Plastid</keyword>
<dbReference type="Pfam" id="PF04566">
    <property type="entry name" value="RNA_pol_Rpb2_4"/>
    <property type="match status" value="1"/>
</dbReference>
<sequence length="1260" mass="141877">MGKLKNVTFKDTFSSDSKSHPDELYESVKEIKDKWKILPYYLGMRGIARQHINSYDNFVLSEIKDIMRAPSNKVIRTELDPNFFIEFVDIRVGRPCIEENMIPIMLTPQMCRIRDLTYSAPIYVDVDYVRGQEYIRKNNLEIGRIPVMLRSCICALSENVGLKSSSSSSEGHSDSYYSKAMARNLDMPEGLNEHDKALFYESSRLKECPYDPGGYFIIKGVEKVILMQEQLSKSRIIVEMDNKKNICATVTSATAESKSRTAVTYKNSQLYVKHNSLTDDVPLCIILKAMGVETDQEIAQLMSNSSDNNLNNDEGISGTPNFNNTDDYVIFLNDLYKENINSRLDAILFTGKKIRPRIIAKGFYTSNKERPPKTTQMMIEETHDLLCRVLLSHIPMRDSTDFSGKIKTLSLMAHRVLNVVNNVEPLDDKDHYGNKRLELAGQMISILFEDLYKKFLFHLKKQIEQTLERYIASKTNSHRDTAIPYPDILRNLPTDILTRGMTTAISTGNWNIKRFRMERSGVSQVLSRLSYISSIGMMTRTNSQFEKGRKVSGPRALQPSQFGLICPCDTPEGESCGLVKNLSLMTHVTSDVPSSILETLLFTLGVEPIDTVSSYDLFHSLNAGTTDAKDEDVRLVLLNGVLLGIHKNVKLLVNGIIKLRRKGLINMFVSVYENYQQKQIHVSSDGGRLCRPLIVVQNSKPNLTNEILQQLLQNKINIDYLFNNGILEWIDVNEENNLLIVMRERDINHMTTHLEISPMSILGVVAGLIPFPNHNQSPRNTYQCAMGKQSIGSIGYNQLHRCDTIVHLMNYTQVPLVTTKTIQLVNFDKLPAGQNAIVAVMSYQGYEIEDAIILNRASIDRGFSRCFTLKNISCEITSAPSNDSSGYHNSGRDAFKDKDPNANKEYVIGVGERVMPGQVLISTRDNKDFASSYGNVNSDKYDKSGSAGKEDRPKYMSFKYNLNASGHIDRIILTESSNGNRLYKVIVRQSRPPEIGDKFSSRHGQKGVVGLIAEPEDMPFTESGMVPDLVMNPHGFPSRMTVGKLLELVASKSSVLSGRFVDSTPFSNSYSNNQYSGGSDEGTDSGGYDNIGSDSQDNINEICNILIKKGFHPKGKEVLYSGITGNLINTLIFFGPIYYQRLKHMVMDKIHARSRGPRQMLTRQPTEGRSKDGGLRLGEMERDCLIAYGASNLLIERLMLSSDVYNIQVCNHCGFMGYNNYCKFCQNRSLVQVTIPYACKLLFQELQAMNIKPSLIVKNS</sequence>
<dbReference type="GO" id="GO:0000428">
    <property type="term" value="C:DNA-directed RNA polymerase complex"/>
    <property type="evidence" value="ECO:0007669"/>
    <property type="project" value="UniProtKB-KW"/>
</dbReference>
<keyword evidence="11" id="KW-0479">Metal-binding</keyword>
<evidence type="ECO:0000256" key="8">
    <source>
        <dbReference type="ARBA" id="ARBA00022640"/>
    </source>
</evidence>
<dbReference type="InterPro" id="IPR007641">
    <property type="entry name" value="RNA_pol_Rpb2_7"/>
</dbReference>
<dbReference type="GO" id="GO:0032549">
    <property type="term" value="F:ribonucleoside binding"/>
    <property type="evidence" value="ECO:0007669"/>
    <property type="project" value="InterPro"/>
</dbReference>
<evidence type="ECO:0000256" key="13">
    <source>
        <dbReference type="ARBA" id="ARBA00022887"/>
    </source>
</evidence>
<dbReference type="GO" id="GO:0006351">
    <property type="term" value="P:DNA-templated transcription"/>
    <property type="evidence" value="ECO:0007669"/>
    <property type="project" value="InterPro"/>
</dbReference>
<dbReference type="PROSITE" id="PS01166">
    <property type="entry name" value="RNA_POL_BETA"/>
    <property type="match status" value="1"/>
</dbReference>
<evidence type="ECO:0000256" key="18">
    <source>
        <dbReference type="RuleBase" id="RU000434"/>
    </source>
</evidence>
<evidence type="ECO:0000259" key="27">
    <source>
        <dbReference type="Pfam" id="PF04567"/>
    </source>
</evidence>
<evidence type="ECO:0000256" key="5">
    <source>
        <dbReference type="ARBA" id="ARBA00012418"/>
    </source>
</evidence>
<dbReference type="EC" id="2.7.7.6" evidence="5 19"/>
<dbReference type="AlphaFoldDB" id="A0A976M578"/>
<dbReference type="Gene3D" id="2.40.270.10">
    <property type="entry name" value="DNA-directed RNA polymerase, subunit 2, domain 6"/>
    <property type="match status" value="1"/>
</dbReference>